<dbReference type="Proteomes" id="UP000799778">
    <property type="component" value="Unassembled WGS sequence"/>
</dbReference>
<keyword evidence="3" id="KW-1185">Reference proteome</keyword>
<gene>
    <name evidence="2" type="ORF">BU24DRAFT_454298</name>
</gene>
<feature type="compositionally biased region" description="Basic and acidic residues" evidence="1">
    <location>
        <begin position="362"/>
        <end position="376"/>
    </location>
</feature>
<name>A0A6A5XCK9_9PLEO</name>
<feature type="region of interest" description="Disordered" evidence="1">
    <location>
        <begin position="1"/>
        <end position="22"/>
    </location>
</feature>
<organism evidence="2 3">
    <name type="scientific">Aaosphaeria arxii CBS 175.79</name>
    <dbReference type="NCBI Taxonomy" id="1450172"/>
    <lineage>
        <taxon>Eukaryota</taxon>
        <taxon>Fungi</taxon>
        <taxon>Dikarya</taxon>
        <taxon>Ascomycota</taxon>
        <taxon>Pezizomycotina</taxon>
        <taxon>Dothideomycetes</taxon>
        <taxon>Pleosporomycetidae</taxon>
        <taxon>Pleosporales</taxon>
        <taxon>Pleosporales incertae sedis</taxon>
        <taxon>Aaosphaeria</taxon>
    </lineage>
</organism>
<feature type="compositionally biased region" description="Polar residues" evidence="1">
    <location>
        <begin position="1"/>
        <end position="10"/>
    </location>
</feature>
<reference evidence="2" key="1">
    <citation type="journal article" date="2020" name="Stud. Mycol.">
        <title>101 Dothideomycetes genomes: a test case for predicting lifestyles and emergence of pathogens.</title>
        <authorList>
            <person name="Haridas S."/>
            <person name="Albert R."/>
            <person name="Binder M."/>
            <person name="Bloem J."/>
            <person name="Labutti K."/>
            <person name="Salamov A."/>
            <person name="Andreopoulos B."/>
            <person name="Baker S."/>
            <person name="Barry K."/>
            <person name="Bills G."/>
            <person name="Bluhm B."/>
            <person name="Cannon C."/>
            <person name="Castanera R."/>
            <person name="Culley D."/>
            <person name="Daum C."/>
            <person name="Ezra D."/>
            <person name="Gonzalez J."/>
            <person name="Henrissat B."/>
            <person name="Kuo A."/>
            <person name="Liang C."/>
            <person name="Lipzen A."/>
            <person name="Lutzoni F."/>
            <person name="Magnuson J."/>
            <person name="Mondo S."/>
            <person name="Nolan M."/>
            <person name="Ohm R."/>
            <person name="Pangilinan J."/>
            <person name="Park H.-J."/>
            <person name="Ramirez L."/>
            <person name="Alfaro M."/>
            <person name="Sun H."/>
            <person name="Tritt A."/>
            <person name="Yoshinaga Y."/>
            <person name="Zwiers L.-H."/>
            <person name="Turgeon B."/>
            <person name="Goodwin S."/>
            <person name="Spatafora J."/>
            <person name="Crous P."/>
            <person name="Grigoriev I."/>
        </authorList>
    </citation>
    <scope>NUCLEOTIDE SEQUENCE</scope>
    <source>
        <strain evidence="2">CBS 175.79</strain>
    </source>
</reference>
<dbReference type="EMBL" id="ML978075">
    <property type="protein sequence ID" value="KAF2010708.1"/>
    <property type="molecule type" value="Genomic_DNA"/>
</dbReference>
<sequence>MPSRRSNPTMKSPGLSPMYPIQTDPTRKLRHILMRQEMLDSDNFWQRRKASAIHDSNITESATYLRERSQSATRPSKQSMEPLPDCYTLLPFLTTKELWDQHLSSPTRETQDIVSKFCRTVRERYLTTNRKSLNQRPVNRCTFAPYNCGRTEVIMENRRQKICPFQISGQIEPVMPNLGFVGEDASLFKDMQRIKARPPSRVLYKAEECSDDAKKCSHSLDTKSLPVNDQPHLFEAQYIGPIARPDVSSNPPLQLPPSLEGANAQNTQPVLQGLGTNSTPIWQIYSQNRTHDAPRISFPSQAQPAATRRQDNKITFTDTRSFDIWHRSQKRQPRAYHPNLKFTQALNVTHDTNALNPNDCNVRAEREHERPTDDKP</sequence>
<evidence type="ECO:0000313" key="3">
    <source>
        <dbReference type="Proteomes" id="UP000799778"/>
    </source>
</evidence>
<evidence type="ECO:0000256" key="1">
    <source>
        <dbReference type="SAM" id="MobiDB-lite"/>
    </source>
</evidence>
<dbReference type="GeneID" id="54288703"/>
<accession>A0A6A5XCK9</accession>
<protein>
    <submittedName>
        <fullName evidence="2">Uncharacterized protein</fullName>
    </submittedName>
</protein>
<proteinExistence type="predicted"/>
<evidence type="ECO:0000313" key="2">
    <source>
        <dbReference type="EMBL" id="KAF2010708.1"/>
    </source>
</evidence>
<feature type="region of interest" description="Disordered" evidence="1">
    <location>
        <begin position="351"/>
        <end position="376"/>
    </location>
</feature>
<dbReference type="RefSeq" id="XP_033379047.1">
    <property type="nucleotide sequence ID" value="XM_033531306.1"/>
</dbReference>
<dbReference type="AlphaFoldDB" id="A0A6A5XCK9"/>